<name>A0A0B7FIA9_THACB</name>
<dbReference type="AlphaFoldDB" id="A0A0B7FIA9"/>
<dbReference type="EMBL" id="LN679123">
    <property type="protein sequence ID" value="CEL56659.1"/>
    <property type="molecule type" value="Genomic_DNA"/>
</dbReference>
<keyword evidence="2" id="KW-1185">Reference proteome</keyword>
<gene>
    <name evidence="1" type="ORF">RSOLAG1IB_07985</name>
</gene>
<reference evidence="1 2" key="1">
    <citation type="submission" date="2014-11" db="EMBL/GenBank/DDBJ databases">
        <authorList>
            <person name="Wibberg Daniel"/>
        </authorList>
    </citation>
    <scope>NUCLEOTIDE SEQUENCE [LARGE SCALE GENOMIC DNA]</scope>
    <source>
        <strain evidence="1">Rhizoctonia solani AG1-IB 7/3/14</strain>
    </source>
</reference>
<organism evidence="1 2">
    <name type="scientific">Thanatephorus cucumeris (strain AG1-IB / isolate 7/3/14)</name>
    <name type="common">Lettuce bottom rot fungus</name>
    <name type="synonym">Rhizoctonia solani</name>
    <dbReference type="NCBI Taxonomy" id="1108050"/>
    <lineage>
        <taxon>Eukaryota</taxon>
        <taxon>Fungi</taxon>
        <taxon>Dikarya</taxon>
        <taxon>Basidiomycota</taxon>
        <taxon>Agaricomycotina</taxon>
        <taxon>Agaricomycetes</taxon>
        <taxon>Cantharellales</taxon>
        <taxon>Ceratobasidiaceae</taxon>
        <taxon>Rhizoctonia</taxon>
        <taxon>Rhizoctonia solani AG-1</taxon>
    </lineage>
</organism>
<accession>A0A0B7FIA9</accession>
<protein>
    <submittedName>
        <fullName evidence="1">Uncharacterized protein</fullName>
    </submittedName>
</protein>
<proteinExistence type="predicted"/>
<dbReference type="Proteomes" id="UP000059188">
    <property type="component" value="Unassembled WGS sequence"/>
</dbReference>
<evidence type="ECO:0000313" key="1">
    <source>
        <dbReference type="EMBL" id="CEL56659.1"/>
    </source>
</evidence>
<evidence type="ECO:0000313" key="2">
    <source>
        <dbReference type="Proteomes" id="UP000059188"/>
    </source>
</evidence>
<sequence>MQEIRSGESTGVLYQKALQLNTTTRNTLRSRRFRQPQGNLLVFLFQIFKGASFRYGVLGQARRQRTRWTQEMRLAPW</sequence>